<dbReference type="NCBIfam" id="TIGR00578">
    <property type="entry name" value="ku70"/>
    <property type="match status" value="1"/>
</dbReference>
<dbReference type="InterPro" id="IPR006164">
    <property type="entry name" value="DNA_bd_Ku70/Ku80"/>
</dbReference>
<name>A0A8C6APN2_MONMO</name>
<evidence type="ECO:0000313" key="5">
    <source>
        <dbReference type="Proteomes" id="UP000694561"/>
    </source>
</evidence>
<dbReference type="SUPFAM" id="SSF100939">
    <property type="entry name" value="SPOC domain-like"/>
    <property type="match status" value="1"/>
</dbReference>
<keyword evidence="1" id="KW-0238">DNA-binding</keyword>
<dbReference type="FunFam" id="1.10.720.30:FF:000007">
    <property type="entry name" value="X-ray repair cross complementing 6"/>
    <property type="match status" value="1"/>
</dbReference>
<evidence type="ECO:0000256" key="1">
    <source>
        <dbReference type="ARBA" id="ARBA00023125"/>
    </source>
</evidence>
<dbReference type="Proteomes" id="UP000694561">
    <property type="component" value="Unplaced"/>
</dbReference>
<evidence type="ECO:0000259" key="3">
    <source>
        <dbReference type="SMART" id="SM00513"/>
    </source>
</evidence>
<dbReference type="GO" id="GO:0043564">
    <property type="term" value="C:Ku70:Ku80 complex"/>
    <property type="evidence" value="ECO:0007669"/>
    <property type="project" value="InterPro"/>
</dbReference>
<dbReference type="Pfam" id="PF02037">
    <property type="entry name" value="SAP"/>
    <property type="match status" value="1"/>
</dbReference>
<dbReference type="Gene3D" id="1.10.1600.10">
    <property type="match status" value="1"/>
</dbReference>
<dbReference type="GeneTree" id="ENSGT00940000153239"/>
<evidence type="ECO:0000313" key="4">
    <source>
        <dbReference type="Ensembl" id="ENSMMNP00015004734.1"/>
    </source>
</evidence>
<keyword evidence="5" id="KW-1185">Reference proteome</keyword>
<evidence type="ECO:0000256" key="2">
    <source>
        <dbReference type="SAM" id="MobiDB-lite"/>
    </source>
</evidence>
<protein>
    <recommendedName>
        <fullName evidence="3">SAP domain-containing protein</fullName>
    </recommendedName>
</protein>
<dbReference type="PANTHER" id="PTHR12604">
    <property type="entry name" value="KU AUTOANTIGEN DNA HELICASE"/>
    <property type="match status" value="1"/>
</dbReference>
<feature type="region of interest" description="Disordered" evidence="2">
    <location>
        <begin position="144"/>
        <end position="174"/>
    </location>
</feature>
<proteinExistence type="predicted"/>
<dbReference type="GO" id="GO:0003690">
    <property type="term" value="F:double-stranded DNA binding"/>
    <property type="evidence" value="ECO:0007669"/>
    <property type="project" value="TreeGrafter"/>
</dbReference>
<dbReference type="PANTHER" id="PTHR12604:SF2">
    <property type="entry name" value="X-RAY REPAIR CROSS-COMPLEMENTING PROTEIN 6"/>
    <property type="match status" value="1"/>
</dbReference>
<dbReference type="Gene3D" id="2.40.290.10">
    <property type="match status" value="1"/>
</dbReference>
<dbReference type="InterPro" id="IPR036361">
    <property type="entry name" value="SAP_dom_sf"/>
</dbReference>
<dbReference type="AlphaFoldDB" id="A0A8C6APN2"/>
<reference evidence="4" key="2">
    <citation type="submission" date="2025-09" db="UniProtKB">
        <authorList>
            <consortium name="Ensembl"/>
        </authorList>
    </citation>
    <scope>IDENTIFICATION</scope>
</reference>
<dbReference type="SUPFAM" id="SSF68906">
    <property type="entry name" value="SAP domain"/>
    <property type="match status" value="1"/>
</dbReference>
<reference evidence="4" key="1">
    <citation type="submission" date="2025-08" db="UniProtKB">
        <authorList>
            <consortium name="Ensembl"/>
        </authorList>
    </citation>
    <scope>IDENTIFICATION</scope>
</reference>
<dbReference type="GO" id="GO:0003678">
    <property type="term" value="F:DNA helicase activity"/>
    <property type="evidence" value="ECO:0007669"/>
    <property type="project" value="InterPro"/>
</dbReference>
<dbReference type="GO" id="GO:0006303">
    <property type="term" value="P:double-strand break repair via nonhomologous end joining"/>
    <property type="evidence" value="ECO:0007669"/>
    <property type="project" value="InterPro"/>
</dbReference>
<dbReference type="Pfam" id="PF02735">
    <property type="entry name" value="Ku"/>
    <property type="match status" value="1"/>
</dbReference>
<dbReference type="FunFam" id="1.10.1600.10:FF:000001">
    <property type="entry name" value="X-ray repair cross-complementing protein 6 isoform X2"/>
    <property type="match status" value="1"/>
</dbReference>
<dbReference type="InterPro" id="IPR005160">
    <property type="entry name" value="Ku_C"/>
</dbReference>
<dbReference type="Ensembl" id="ENSMMNT00015005199.1">
    <property type="protein sequence ID" value="ENSMMNP00015004734.1"/>
    <property type="gene ID" value="ENSMMNG00015003575.1"/>
</dbReference>
<feature type="compositionally biased region" description="Basic and acidic residues" evidence="2">
    <location>
        <begin position="147"/>
        <end position="174"/>
    </location>
</feature>
<dbReference type="SMART" id="SM00513">
    <property type="entry name" value="SAP"/>
    <property type="match status" value="1"/>
</dbReference>
<sequence length="291" mass="33478">SALLTKCLKKEVMTVCRYTPCQTLMPQEEELDDQKIQVTPPGFQLIFLPYADDKRKVPFTEKVMANPEQVDKMKAIVQKLHFKYRSDSFENPVLLQHFRNMEALALDLMKPEQAMDLTLPKVEVMDKRLGSLVDEFKELVYPPDYNPEEKVPKRKQDDESSGSKRPKVELSEEELKAHVSKGTLGKLTVPTLKEACRVYRLKSGMKKQELLDALTKHFRRLDQRPYSQLPFHVVARLPGFVFIKLKHVSPEPGRVGLTEAKDFVYETFCCHGDCIAISLCCALLYCLNKEL</sequence>
<accession>A0A8C6APN2</accession>
<dbReference type="GO" id="GO:0042162">
    <property type="term" value="F:telomeric DNA binding"/>
    <property type="evidence" value="ECO:0007669"/>
    <property type="project" value="InterPro"/>
</dbReference>
<dbReference type="GO" id="GO:0003684">
    <property type="term" value="F:damaged DNA binding"/>
    <property type="evidence" value="ECO:0007669"/>
    <property type="project" value="InterPro"/>
</dbReference>
<dbReference type="InterPro" id="IPR003034">
    <property type="entry name" value="SAP_dom"/>
</dbReference>
<dbReference type="InterPro" id="IPR006165">
    <property type="entry name" value="Ku70"/>
</dbReference>
<dbReference type="Gene3D" id="1.10.720.30">
    <property type="entry name" value="SAP domain"/>
    <property type="match status" value="1"/>
</dbReference>
<organism evidence="4 5">
    <name type="scientific">Monodon monoceros</name>
    <name type="common">Narwhal</name>
    <name type="synonym">Ceratodon monodon</name>
    <dbReference type="NCBI Taxonomy" id="40151"/>
    <lineage>
        <taxon>Eukaryota</taxon>
        <taxon>Metazoa</taxon>
        <taxon>Chordata</taxon>
        <taxon>Craniata</taxon>
        <taxon>Vertebrata</taxon>
        <taxon>Euteleostomi</taxon>
        <taxon>Mammalia</taxon>
        <taxon>Eutheria</taxon>
        <taxon>Laurasiatheria</taxon>
        <taxon>Artiodactyla</taxon>
        <taxon>Whippomorpha</taxon>
        <taxon>Cetacea</taxon>
        <taxon>Odontoceti</taxon>
        <taxon>Monodontidae</taxon>
        <taxon>Monodon</taxon>
    </lineage>
</organism>
<dbReference type="GO" id="GO:0000723">
    <property type="term" value="P:telomere maintenance"/>
    <property type="evidence" value="ECO:0007669"/>
    <property type="project" value="InterPro"/>
</dbReference>
<feature type="domain" description="SAP" evidence="3">
    <location>
        <begin position="184"/>
        <end position="218"/>
    </location>
</feature>
<dbReference type="Pfam" id="PF03730">
    <property type="entry name" value="Ku_C"/>
    <property type="match status" value="1"/>
</dbReference>
<dbReference type="InterPro" id="IPR016194">
    <property type="entry name" value="SPOC-like_C_dom_sf"/>
</dbReference>